<accession>A0ACC2XSP7</accession>
<keyword evidence="2" id="KW-1185">Reference proteome</keyword>
<comment type="caution">
    <text evidence="1">The sequence shown here is derived from an EMBL/GenBank/DDBJ whole genome shotgun (WGS) entry which is preliminary data.</text>
</comment>
<evidence type="ECO:0000313" key="1">
    <source>
        <dbReference type="EMBL" id="KAJ9126982.1"/>
    </source>
</evidence>
<name>A0ACC2XSP7_9TREE</name>
<dbReference type="EMBL" id="JASBWV010000003">
    <property type="protein sequence ID" value="KAJ9126982.1"/>
    <property type="molecule type" value="Genomic_DNA"/>
</dbReference>
<evidence type="ECO:0000313" key="2">
    <source>
        <dbReference type="Proteomes" id="UP001234202"/>
    </source>
</evidence>
<dbReference type="Proteomes" id="UP001234202">
    <property type="component" value="Unassembled WGS sequence"/>
</dbReference>
<sequence>MPLLKRKKVHQLAVPPITLPEDEAIHSYLSTTNEPGSATGSRETFDGVVLPSPHASSSSSKVWQPAREARRLLPPPPLPAQPSGHTTDATSTSSTSLTTDTEPPDDARLRTLLTLKQKQADLLLARPSKGRAQAAAERDPGKVPLVVGDWREDEVWYIKQTGEIFHDYESYITRLSWYKQPRLTFFAALESEREESIAIHKIFPPSLKGPVLRSVQYFVEGRLDDLVDRVFERFKDRFFPNEKIFVQLEGGDDKYFGNIKSVRRKSAYMETNGGNARHADSLHALATSLWLTPEEVAQVDPVDDYEYTVQLFGQEQMDDAEYFKAGEDSAEHWGKVTVVVPASRIHRDRLLFSKVSLKRLLRDALDRDASMYSPWHVKEPLARAFNVPIEMSDELKHRIVSGREGALQERKAMIRRAQDDPTQPVPAGSSAAPEGEPPKKKQKKNPDKDKEAEGAGAEGSARKKNTGDGTKPVNKGGRPKGAKNKATQEKQQVEEAKVPVVEQETLTAEAAAEEEKKKRRKPYKFPAEDLLVELNEKDKVAGKPVAKPELNRRLPFPGNFEVFLMTWNFLNVFSKPLKLAQFSIDEFENALYHRDPYTPCVLIAETHAALLNLLRRDVVDDKQEETLPLKAFGLAAPVDGDDGSDAGAVSIDGSDDLQEEKLELITEAAGRYATSWMAKDLSAKDHRKGWEGALVGCLWMRSNIKTVPNLVNYLLALLIDENRASDSRPTWHTEETRLVKRVDYKYPLLHPVFKLEILAFLCELAMQTKRVRDFIDEAAVLLTKCRNDINDKKREIRKIIEERDALEPQAPTKEAAASADVEGPITSAPSTTMTPDIPVLEPTAAADEIDGMSTLTDPDMLSDIASDSDDSRPNHLAGIAARKKAMAEKQTQREAEQKAKDEQYAQQTADAKAKREEVSEKRRLEDDLLALDEDMAELDREFRRQHMAPRTVPIGTDRFGNRVWWFDGCGSADLMSKEGTIAYGTGRLYVQGAPQYELAARCNIYNIPDTELTERRTAEEGTALLSEGEWAMIDETEQYRQFILWLNAKGFRECKLLAYLTKFEYAILGGIQQREALYAQEPTEDDQAWGNRPKRGAKTKPMCRGKETYLNYKNTFVK</sequence>
<protein>
    <submittedName>
        <fullName evidence="1">Uncharacterized protein</fullName>
    </submittedName>
</protein>
<organism evidence="1 2">
    <name type="scientific">Naganishia onofrii</name>
    <dbReference type="NCBI Taxonomy" id="1851511"/>
    <lineage>
        <taxon>Eukaryota</taxon>
        <taxon>Fungi</taxon>
        <taxon>Dikarya</taxon>
        <taxon>Basidiomycota</taxon>
        <taxon>Agaricomycotina</taxon>
        <taxon>Tremellomycetes</taxon>
        <taxon>Filobasidiales</taxon>
        <taxon>Filobasidiaceae</taxon>
        <taxon>Naganishia</taxon>
    </lineage>
</organism>
<reference evidence="1" key="1">
    <citation type="submission" date="2023-04" db="EMBL/GenBank/DDBJ databases">
        <title>Draft Genome sequencing of Naganishia species isolated from polar environments using Oxford Nanopore Technology.</title>
        <authorList>
            <person name="Leo P."/>
            <person name="Venkateswaran K."/>
        </authorList>
    </citation>
    <scope>NUCLEOTIDE SEQUENCE</scope>
    <source>
        <strain evidence="1">DBVPG 5303</strain>
    </source>
</reference>
<proteinExistence type="predicted"/>
<gene>
    <name evidence="1" type="ORF">QFC24_001213</name>
</gene>